<evidence type="ECO:0000313" key="3">
    <source>
        <dbReference type="Proteomes" id="UP000251714"/>
    </source>
</evidence>
<name>A0A365NAG8_GIBIN</name>
<feature type="region of interest" description="Disordered" evidence="1">
    <location>
        <begin position="81"/>
        <end position="113"/>
    </location>
</feature>
<feature type="compositionally biased region" description="Basic and acidic residues" evidence="1">
    <location>
        <begin position="102"/>
        <end position="113"/>
    </location>
</feature>
<proteinExistence type="predicted"/>
<gene>
    <name evidence="2" type="ORF">FPRO05_11397</name>
</gene>
<comment type="caution">
    <text evidence="2">The sequence shown here is derived from an EMBL/GenBank/DDBJ whole genome shotgun (WGS) entry which is preliminary data.</text>
</comment>
<evidence type="ECO:0000313" key="2">
    <source>
        <dbReference type="EMBL" id="RBA17682.1"/>
    </source>
</evidence>
<sequence length="113" mass="12865">MSRYFSSTASSFIRWLGFPKDSLTGGFKEAVEFYSENGARKKVGEIESIEILHRNDGSSPIHQSHYNRNDPEFIISARITPADGSRPKTHHIYQNGTGTFKVGDKREYSTHRE</sequence>
<accession>A0A365NAG8</accession>
<dbReference type="EMBL" id="PKMI01000016">
    <property type="protein sequence ID" value="RBA17682.1"/>
    <property type="molecule type" value="Genomic_DNA"/>
</dbReference>
<protein>
    <submittedName>
        <fullName evidence="2">Uncharacterized protein</fullName>
    </submittedName>
</protein>
<organism evidence="2 3">
    <name type="scientific">Gibberella intermedia</name>
    <name type="common">Bulb rot disease fungus</name>
    <name type="synonym">Fusarium proliferatum</name>
    <dbReference type="NCBI Taxonomy" id="948311"/>
    <lineage>
        <taxon>Eukaryota</taxon>
        <taxon>Fungi</taxon>
        <taxon>Dikarya</taxon>
        <taxon>Ascomycota</taxon>
        <taxon>Pezizomycotina</taxon>
        <taxon>Sordariomycetes</taxon>
        <taxon>Hypocreomycetidae</taxon>
        <taxon>Hypocreales</taxon>
        <taxon>Nectriaceae</taxon>
        <taxon>Fusarium</taxon>
        <taxon>Fusarium fujikuroi species complex</taxon>
    </lineage>
</organism>
<dbReference type="Proteomes" id="UP000251714">
    <property type="component" value="Unassembled WGS sequence"/>
</dbReference>
<dbReference type="AlphaFoldDB" id="A0A365NAG8"/>
<evidence type="ECO:0000256" key="1">
    <source>
        <dbReference type="SAM" id="MobiDB-lite"/>
    </source>
</evidence>
<reference evidence="2 3" key="1">
    <citation type="submission" date="2017-12" db="EMBL/GenBank/DDBJ databases">
        <title>Genome sequence of the mycotoxigenic crop pathogen Fusarium proliferatum, strain ITEM 2341 from Date Palm.</title>
        <authorList>
            <person name="Almiman B.F."/>
            <person name="Shittu T.A."/>
            <person name="Muthumeenakshi S."/>
            <person name="Baroncelli R."/>
            <person name="Sreenivasaprasada S."/>
        </authorList>
    </citation>
    <scope>NUCLEOTIDE SEQUENCE [LARGE SCALE GENOMIC DNA]</scope>
    <source>
        <strain evidence="2 3">ITEM 2341</strain>
    </source>
</reference>